<dbReference type="Proteomes" id="UP001057522">
    <property type="component" value="Unassembled WGS sequence"/>
</dbReference>
<dbReference type="Pfam" id="PF05833">
    <property type="entry name" value="NFACT_N"/>
    <property type="match status" value="1"/>
</dbReference>
<evidence type="ECO:0000313" key="2">
    <source>
        <dbReference type="Proteomes" id="UP001057522"/>
    </source>
</evidence>
<keyword evidence="2" id="KW-1185">Reference proteome</keyword>
<protein>
    <submittedName>
        <fullName evidence="1">NFACT family protein</fullName>
    </submittedName>
</protein>
<dbReference type="Gene3D" id="2.30.310.10">
    <property type="entry name" value="ibrinogen binding protein from staphylococcus aureus domain"/>
    <property type="match status" value="1"/>
</dbReference>
<organism evidence="1 2">
    <name type="scientific">Helicobacter colisuis</name>
    <dbReference type="NCBI Taxonomy" id="2949739"/>
    <lineage>
        <taxon>Bacteria</taxon>
        <taxon>Pseudomonadati</taxon>
        <taxon>Campylobacterota</taxon>
        <taxon>Epsilonproteobacteria</taxon>
        <taxon>Campylobacterales</taxon>
        <taxon>Helicobacteraceae</taxon>
        <taxon>Helicobacter</taxon>
    </lineage>
</organism>
<accession>A0ABT0TU56</accession>
<sequence length="461" mass="53273">MKSHKKPSILLPNDFKISKRQAMNLNTLKKFAIYLNDSPKKLRSIKRIGDNLFKLDISGEIFYFDLSKSKSSIYLTQDQLIPPKLYNAPFDKSLQKLCYNAQIKNAKVDGDNRILQLFLETQNSYKTNITLLQAEFTGCYTNLILLTPDFIVIDALRHITKDQSFREVKISRPLLPLPQPNKKPILKDEGELLETLKNNFLKIKENELKQKIQKSSTHITQKIKQLQYFLKNLENKQELEKTAQNESNYGKLILQNLYLYPNFKGTKIILQDTKITLPPKATSLSHAAQIFFENSKKLSKKAQNIHLQEENLQDKITFYSKLLEMVQNVTNLNDLQILDSNSQKEIKQKKISKSFESFFIEGFKVSIGKSEKENIALLKEAKADDIWMHIRDIPSSHLIIHCGKNKIPDIILQKAAKILVGFLKSFSGNYEVDYTKRKFVKITQGANVIYGKEQTLQIIKE</sequence>
<gene>
    <name evidence="1" type="ORF">NCR95_01280</name>
</gene>
<proteinExistence type="predicted"/>
<dbReference type="RefSeq" id="WP_250603351.1">
    <property type="nucleotide sequence ID" value="NZ_JAMOKX010000001.1"/>
</dbReference>
<dbReference type="EMBL" id="JAMOKX010000001">
    <property type="protein sequence ID" value="MCL9818817.1"/>
    <property type="molecule type" value="Genomic_DNA"/>
</dbReference>
<name>A0ABT0TU56_9HELI</name>
<evidence type="ECO:0000313" key="1">
    <source>
        <dbReference type="EMBL" id="MCL9818817.1"/>
    </source>
</evidence>
<reference evidence="1" key="1">
    <citation type="submission" date="2022-06" db="EMBL/GenBank/DDBJ databases">
        <title>Helicobacter colisuis sp. nov.</title>
        <authorList>
            <person name="Papic B."/>
            <person name="Gruntar I."/>
        </authorList>
    </citation>
    <scope>NUCLEOTIDE SEQUENCE</scope>
    <source>
        <strain evidence="1">11154-15</strain>
    </source>
</reference>
<comment type="caution">
    <text evidence="1">The sequence shown here is derived from an EMBL/GenBank/DDBJ whole genome shotgun (WGS) entry which is preliminary data.</text>
</comment>